<reference evidence="2 3" key="1">
    <citation type="submission" date="2022-10" db="EMBL/GenBank/DDBJ databases">
        <title>The complete genomes of actinobacterial strains from the NBC collection.</title>
        <authorList>
            <person name="Joergensen T.S."/>
            <person name="Alvarez Arevalo M."/>
            <person name="Sterndorff E.B."/>
            <person name="Faurdal D."/>
            <person name="Vuksanovic O."/>
            <person name="Mourched A.-S."/>
            <person name="Charusanti P."/>
            <person name="Shaw S."/>
            <person name="Blin K."/>
            <person name="Weber T."/>
        </authorList>
    </citation>
    <scope>NUCLEOTIDE SEQUENCE [LARGE SCALE GENOMIC DNA]</scope>
    <source>
        <strain evidence="2 3">NBC_01247</strain>
    </source>
</reference>
<proteinExistence type="predicted"/>
<keyword evidence="3" id="KW-1185">Reference proteome</keyword>
<evidence type="ECO:0000256" key="1">
    <source>
        <dbReference type="SAM" id="MobiDB-lite"/>
    </source>
</evidence>
<organism evidence="2 3">
    <name type="scientific">Kitasatospora herbaricolor</name>
    <dbReference type="NCBI Taxonomy" id="68217"/>
    <lineage>
        <taxon>Bacteria</taxon>
        <taxon>Bacillati</taxon>
        <taxon>Actinomycetota</taxon>
        <taxon>Actinomycetes</taxon>
        <taxon>Kitasatosporales</taxon>
        <taxon>Streptomycetaceae</taxon>
        <taxon>Kitasatospora</taxon>
    </lineage>
</organism>
<name>A0ABZ1W0M4_9ACTN</name>
<evidence type="ECO:0000313" key="3">
    <source>
        <dbReference type="Proteomes" id="UP001432014"/>
    </source>
</evidence>
<feature type="region of interest" description="Disordered" evidence="1">
    <location>
        <begin position="373"/>
        <end position="407"/>
    </location>
</feature>
<dbReference type="EMBL" id="CP108482">
    <property type="protein sequence ID" value="WUS54371.1"/>
    <property type="molecule type" value="Genomic_DNA"/>
</dbReference>
<evidence type="ECO:0000313" key="2">
    <source>
        <dbReference type="EMBL" id="WUS54371.1"/>
    </source>
</evidence>
<sequence length="753" mass="81081">MTLGLAAVGPGEAEPLGRYLSALVAARGCPVHIAVAFNAVFLGYDVGAGGYVGGPIELGDFPSVSLGDATTALPVGAMVNVRTGAEAFPAEVVYKEGAHPLVDTANWGELPAWVSGAPGNAAGPGEVTTGEPPVLRERLVIDTDAFGHGLSASPAQLQRMRRKGRWVDPDGHVLLNACYDSQTAADLSDIDFYARFMSTTGRTLLLSPLAPAPFPTLLAPGTGHEQLESALKGVLRTLRDILRSRNDLRMHGDYAVTRRSYAARLADDGPLGRTVLEHLAVNVARSAVPRARRGAVPRPTAHHTAVGPALRALHGTEGLFMGLAYPTVVSHANLLITDYVRSESDEETGLLDNGVYLRLDDAWQSGGVWRAEWPGEARTSGGPNEPGGRGWRDTLPQDPSAPAVQPDAHELAAADEQTHAEVAPPWLPDDSDLGAVEGLTVANSQIDWTQPLRLRHILDSVLPLPPAVAEGLKGTEWSGRQVRLELDHAGHPLPPGDSILMTSLETDGDRSRLHDVDWPLEFVPGMLLTLSWVRGGGAVRARTTLLNTPVLIDGEEIRHRFDPRVRTRDTAPGNTWAKDHGAPDLTPKARVLRAVRIMGLLDNFGRALFPAERLTEAIARTSPGQTPLPELAETTHAMLAAGDLTEEWGSQEPSGKVHHPVIAGQPKIRLLCYTPRRADMPSRTPPGPAQPEGRHPTVGHRVHGHLRRIGHLDHQPSIEAREAYRRDRELWGLIGSLDIPPGYTYVLEHRRGS</sequence>
<protein>
    <submittedName>
        <fullName evidence="2">Uncharacterized protein</fullName>
    </submittedName>
</protein>
<gene>
    <name evidence="2" type="ORF">OG469_01920</name>
</gene>
<dbReference type="RefSeq" id="WP_329492983.1">
    <property type="nucleotide sequence ID" value="NZ_CP108460.1"/>
</dbReference>
<dbReference type="Proteomes" id="UP001432014">
    <property type="component" value="Chromosome"/>
</dbReference>
<accession>A0ABZ1W0M4</accession>